<feature type="compositionally biased region" description="Polar residues" evidence="6">
    <location>
        <begin position="199"/>
        <end position="213"/>
    </location>
</feature>
<dbReference type="PANTHER" id="PTHR21411">
    <property type="entry name" value="APONTIC"/>
    <property type="match status" value="1"/>
</dbReference>
<accession>A0A8J6LAF1</accession>
<evidence type="ECO:0000259" key="7">
    <source>
        <dbReference type="Pfam" id="PF13873"/>
    </source>
</evidence>
<dbReference type="PANTHER" id="PTHR21411:SF0">
    <property type="entry name" value="REGULATORY PROTEIN ZESTE"/>
    <property type="match status" value="1"/>
</dbReference>
<keyword evidence="3" id="KW-0805">Transcription regulation</keyword>
<evidence type="ECO:0000256" key="1">
    <source>
        <dbReference type="ARBA" id="ARBA00011764"/>
    </source>
</evidence>
<evidence type="ECO:0000256" key="6">
    <source>
        <dbReference type="SAM" id="MobiDB-lite"/>
    </source>
</evidence>
<evidence type="ECO:0000256" key="5">
    <source>
        <dbReference type="ARBA" id="ARBA00025466"/>
    </source>
</evidence>
<keyword evidence="9" id="KW-1185">Reference proteome</keyword>
<evidence type="ECO:0000256" key="4">
    <source>
        <dbReference type="ARBA" id="ARBA00023163"/>
    </source>
</evidence>
<protein>
    <recommendedName>
        <fullName evidence="2">Regulatory protein zeste</fullName>
    </recommendedName>
</protein>
<dbReference type="Proteomes" id="UP000719412">
    <property type="component" value="Unassembled WGS sequence"/>
</dbReference>
<dbReference type="EMBL" id="JABDTM020024035">
    <property type="protein sequence ID" value="KAH0814674.1"/>
    <property type="molecule type" value="Genomic_DNA"/>
</dbReference>
<feature type="domain" description="Myb/SANT-like DNA-binding" evidence="7">
    <location>
        <begin position="9"/>
        <end position="87"/>
    </location>
</feature>
<comment type="caution">
    <text evidence="8">The sequence shown here is derived from an EMBL/GenBank/DDBJ whole genome shotgun (WGS) entry which is preliminary data.</text>
</comment>
<evidence type="ECO:0000256" key="3">
    <source>
        <dbReference type="ARBA" id="ARBA00023015"/>
    </source>
</evidence>
<comment type="function">
    <text evidence="5">Involved in transvection phenomena (= synapsis-dependent gene expression), where the synaptic pairing of chromosomes carrying genes with which zeste interacts influences the expression of these genes. Zeste binds to DNA and stimulates transcription from a nearby promoter.</text>
</comment>
<comment type="subunit">
    <text evidence="1">Self-associates forming complexes of several hundred monomers.</text>
</comment>
<gene>
    <name evidence="8" type="ORF">GEV33_008117</name>
</gene>
<dbReference type="Pfam" id="PF13873">
    <property type="entry name" value="Myb_DNA-bind_5"/>
    <property type="match status" value="1"/>
</dbReference>
<sequence>MEPEAKRKRSSNFTPNEKSVLYAIVSQYKHIIENKGTDAVTTNEKNETWENIAAKFNANCPSTNFRSAASLRKCYENAKKAARKSAAEDRKQTYLTGGGCKTISVDKNEELLLSVMNNKTVHGLQNPFDNDHVIDEESDPSEEEKIASNGVKESIILEICPDSPQAGCNDWGKYSAKDFSKEISEALQFEREQGKQRRLSLQPSNGIPSTSQTQLKTTVQITPSSQDMSINNRRRRPYIAPLTSSAVAEKYEQLLQKRVLIADLEYNSIHIHDISPIIVNLVEDSDADLENIDDDEDE</sequence>
<feature type="region of interest" description="Disordered" evidence="6">
    <location>
        <begin position="192"/>
        <end position="213"/>
    </location>
</feature>
<evidence type="ECO:0000313" key="8">
    <source>
        <dbReference type="EMBL" id="KAH0814674.1"/>
    </source>
</evidence>
<reference evidence="8" key="2">
    <citation type="submission" date="2021-08" db="EMBL/GenBank/DDBJ databases">
        <authorList>
            <person name="Eriksson T."/>
        </authorList>
    </citation>
    <scope>NUCLEOTIDE SEQUENCE</scope>
    <source>
        <strain evidence="8">Stoneville</strain>
        <tissue evidence="8">Whole head</tissue>
    </source>
</reference>
<evidence type="ECO:0000256" key="2">
    <source>
        <dbReference type="ARBA" id="ARBA00016807"/>
    </source>
</evidence>
<keyword evidence="4" id="KW-0804">Transcription</keyword>
<dbReference type="AlphaFoldDB" id="A0A8J6LAF1"/>
<organism evidence="8 9">
    <name type="scientific">Tenebrio molitor</name>
    <name type="common">Yellow mealworm beetle</name>
    <dbReference type="NCBI Taxonomy" id="7067"/>
    <lineage>
        <taxon>Eukaryota</taxon>
        <taxon>Metazoa</taxon>
        <taxon>Ecdysozoa</taxon>
        <taxon>Arthropoda</taxon>
        <taxon>Hexapoda</taxon>
        <taxon>Insecta</taxon>
        <taxon>Pterygota</taxon>
        <taxon>Neoptera</taxon>
        <taxon>Endopterygota</taxon>
        <taxon>Coleoptera</taxon>
        <taxon>Polyphaga</taxon>
        <taxon>Cucujiformia</taxon>
        <taxon>Tenebrionidae</taxon>
        <taxon>Tenebrio</taxon>
    </lineage>
</organism>
<reference evidence="8" key="1">
    <citation type="journal article" date="2020" name="J Insects Food Feed">
        <title>The yellow mealworm (Tenebrio molitor) genome: a resource for the emerging insects as food and feed industry.</title>
        <authorList>
            <person name="Eriksson T."/>
            <person name="Andere A."/>
            <person name="Kelstrup H."/>
            <person name="Emery V."/>
            <person name="Picard C."/>
        </authorList>
    </citation>
    <scope>NUCLEOTIDE SEQUENCE</scope>
    <source>
        <strain evidence="8">Stoneville</strain>
        <tissue evidence="8">Whole head</tissue>
    </source>
</reference>
<dbReference type="InterPro" id="IPR028002">
    <property type="entry name" value="Myb_DNA-bind_5"/>
</dbReference>
<evidence type="ECO:0000313" key="9">
    <source>
        <dbReference type="Proteomes" id="UP000719412"/>
    </source>
</evidence>
<name>A0A8J6LAF1_TENMO</name>
<proteinExistence type="predicted"/>